<proteinExistence type="predicted"/>
<evidence type="ECO:0000256" key="1">
    <source>
        <dbReference type="SAM" id="MobiDB-lite"/>
    </source>
</evidence>
<keyword evidence="3" id="KW-1185">Reference proteome</keyword>
<reference evidence="2 3" key="1">
    <citation type="journal article" date="2011" name="J. Bacteriol.">
        <title>Genome sequence of the plant-pathogenic bacterium Dickeya dadantii 3937.</title>
        <authorList>
            <person name="Glasner J.D."/>
            <person name="Yang C.H."/>
            <person name="Reverchon S."/>
            <person name="Hugouvieux-Cotte-Pattat N."/>
            <person name="Condemine G."/>
            <person name="Bohin J.P."/>
            <person name="Van Gijsegem F."/>
            <person name="Yang S."/>
            <person name="Franza T."/>
            <person name="Expert D."/>
            <person name="Plunkett G. III"/>
            <person name="San Francisco M.J."/>
            <person name="Charkowski A.O."/>
            <person name="Py B."/>
            <person name="Bell K."/>
            <person name="Rauscher L."/>
            <person name="Rodriguez-Palenzuela P."/>
            <person name="Toussaint A."/>
            <person name="Holeva M.C."/>
            <person name="He S.Y."/>
            <person name="Douet V."/>
            <person name="Boccara M."/>
            <person name="Blanco C."/>
            <person name="Toth I."/>
            <person name="Anderson B.D."/>
            <person name="Biehl B.S."/>
            <person name="Mau B."/>
            <person name="Flynn S.M."/>
            <person name="Barras F."/>
            <person name="Lindeberg M."/>
            <person name="Birch P.R."/>
            <person name="Tsuyumu S."/>
            <person name="Shi X."/>
            <person name="Hibbing M."/>
            <person name="Yap M.N."/>
            <person name="Carpentier M."/>
            <person name="Dassa E."/>
            <person name="Umehara M."/>
            <person name="Kim J.F."/>
            <person name="Rusch M."/>
            <person name="Soni P."/>
            <person name="Mayhew G.F."/>
            <person name="Fouts D.E."/>
            <person name="Gill S.R."/>
            <person name="Blattner F.R."/>
            <person name="Keen N.T."/>
            <person name="Perna N.T."/>
        </authorList>
    </citation>
    <scope>NUCLEOTIDE SEQUENCE [LARGE SCALE GENOMIC DNA]</scope>
    <source>
        <strain evidence="2 3">3937</strain>
    </source>
</reference>
<dbReference type="EMBL" id="CP002038">
    <property type="protein sequence ID" value="ADM98172.1"/>
    <property type="molecule type" value="Genomic_DNA"/>
</dbReference>
<dbReference type="HOGENOM" id="CLU_2449863_0_0_6"/>
<organism evidence="2 3">
    <name type="scientific">Dickeya dadantii (strain 3937)</name>
    <name type="common">Erwinia chrysanthemi (strain 3937)</name>
    <dbReference type="NCBI Taxonomy" id="198628"/>
    <lineage>
        <taxon>Bacteria</taxon>
        <taxon>Pseudomonadati</taxon>
        <taxon>Pseudomonadota</taxon>
        <taxon>Gammaproteobacteria</taxon>
        <taxon>Enterobacterales</taxon>
        <taxon>Pectobacteriaceae</taxon>
        <taxon>Dickeya</taxon>
    </lineage>
</organism>
<name>E0SM14_DICD3</name>
<evidence type="ECO:0000313" key="2">
    <source>
        <dbReference type="EMBL" id="ADM98172.1"/>
    </source>
</evidence>
<evidence type="ECO:0000313" key="3">
    <source>
        <dbReference type="Proteomes" id="UP000006859"/>
    </source>
</evidence>
<feature type="compositionally biased region" description="Polar residues" evidence="1">
    <location>
        <begin position="46"/>
        <end position="57"/>
    </location>
</feature>
<feature type="region of interest" description="Disordered" evidence="1">
    <location>
        <begin position="1"/>
        <end position="63"/>
    </location>
</feature>
<dbReference type="AlphaFoldDB" id="E0SM14"/>
<accession>E0SM14</accession>
<gene>
    <name evidence="2" type="ordered locus">Dda3937_04553</name>
</gene>
<sequence>MNRDIGTVQSRHHAFIASRHGSPIGKPSNLTAHDSERGAPRRRRSSQLCRPSAQTLNVRRKQRAESRFRRCASRLKCDRNRILTCDWLQ</sequence>
<dbReference type="KEGG" id="ddd:Dda3937_04553"/>
<protein>
    <submittedName>
        <fullName evidence="2">Uncharacterized protein</fullName>
    </submittedName>
</protein>
<dbReference type="Proteomes" id="UP000006859">
    <property type="component" value="Chromosome"/>
</dbReference>